<gene>
    <name evidence="2" type="ORF">ACFQS9_02420</name>
</gene>
<evidence type="ECO:0000313" key="3">
    <source>
        <dbReference type="Proteomes" id="UP001596484"/>
    </source>
</evidence>
<dbReference type="Pfam" id="PF10009">
    <property type="entry name" value="DUF2252"/>
    <property type="match status" value="1"/>
</dbReference>
<dbReference type="PANTHER" id="PTHR39441">
    <property type="entry name" value="DUF2252 DOMAIN-CONTAINING PROTEIN"/>
    <property type="match status" value="1"/>
</dbReference>
<dbReference type="InterPro" id="IPR018721">
    <property type="entry name" value="DUF2252"/>
</dbReference>
<sequence length="459" mass="50711">MAVAAFDPPEPAAERRRRGKHLRARIPRRSLGSWAPSAHRPDPVSILDRQNATRVPELVPLRFERMLVSPFAFLRGSAAIMAWDLAHCARTDLTVMASGDAHLANFGLFASPDRRLVFDLNDFDEVHRGPFEWDVKRLATSVLVAATVNGHGAADARAAARIVGAAYRERIQRAAQMPALDVWHARIEADTVLAGLRDQFSTRKLGVVARTMAKAEKRTQLGSLDRFARYENGRFLIKDEPPLITRLPHDRQEEVTDLIGRSFERYLGTLASDRRELVARYRFQDIAGKVVGVGSVGMLGFMALFVGASAQDPLFLQIKEAQPSVLAPYVAGATYRDQGRRVVEGQRLIQSASDPFLGWFPGSGTYGRDFYVRQLRDMKGSFSIATMKPPGLQAYARLCAIALARAHARTGDPAAIAGYLGSGTVFDEAIAEFAVAYGEQNRLDYERVRRCRSGAVTES</sequence>
<organism evidence="2 3">
    <name type="scientific">Rhodococcus daqingensis</name>
    <dbReference type="NCBI Taxonomy" id="2479363"/>
    <lineage>
        <taxon>Bacteria</taxon>
        <taxon>Bacillati</taxon>
        <taxon>Actinomycetota</taxon>
        <taxon>Actinomycetes</taxon>
        <taxon>Mycobacteriales</taxon>
        <taxon>Nocardiaceae</taxon>
        <taxon>Rhodococcus</taxon>
    </lineage>
</organism>
<dbReference type="RefSeq" id="WP_378401188.1">
    <property type="nucleotide sequence ID" value="NZ_JBHTCS010000002.1"/>
</dbReference>
<comment type="caution">
    <text evidence="2">The sequence shown here is derived from an EMBL/GenBank/DDBJ whole genome shotgun (WGS) entry which is preliminary data.</text>
</comment>
<reference evidence="3" key="1">
    <citation type="journal article" date="2019" name="Int. J. Syst. Evol. Microbiol.">
        <title>The Global Catalogue of Microorganisms (GCM) 10K type strain sequencing project: providing services to taxonomists for standard genome sequencing and annotation.</title>
        <authorList>
            <consortium name="The Broad Institute Genomics Platform"/>
            <consortium name="The Broad Institute Genome Sequencing Center for Infectious Disease"/>
            <person name="Wu L."/>
            <person name="Ma J."/>
        </authorList>
    </citation>
    <scope>NUCLEOTIDE SEQUENCE [LARGE SCALE GENOMIC DNA]</scope>
    <source>
        <strain evidence="3">ICMP 19430</strain>
    </source>
</reference>
<keyword evidence="3" id="KW-1185">Reference proteome</keyword>
<protein>
    <submittedName>
        <fullName evidence="2">DUF2252 domain-containing protein</fullName>
    </submittedName>
</protein>
<proteinExistence type="predicted"/>
<feature type="region of interest" description="Disordered" evidence="1">
    <location>
        <begin position="1"/>
        <end position="21"/>
    </location>
</feature>
<name>A0ABW2RT52_9NOCA</name>
<dbReference type="EMBL" id="JBHTCS010000002">
    <property type="protein sequence ID" value="MFC7446736.1"/>
    <property type="molecule type" value="Genomic_DNA"/>
</dbReference>
<evidence type="ECO:0000313" key="2">
    <source>
        <dbReference type="EMBL" id="MFC7446736.1"/>
    </source>
</evidence>
<dbReference type="PANTHER" id="PTHR39441:SF1">
    <property type="entry name" value="DUF2252 DOMAIN-CONTAINING PROTEIN"/>
    <property type="match status" value="1"/>
</dbReference>
<dbReference type="Proteomes" id="UP001596484">
    <property type="component" value="Unassembled WGS sequence"/>
</dbReference>
<accession>A0ABW2RT52</accession>
<evidence type="ECO:0000256" key="1">
    <source>
        <dbReference type="SAM" id="MobiDB-lite"/>
    </source>
</evidence>